<evidence type="ECO:0000313" key="1">
    <source>
        <dbReference type="EMBL" id="KAJ2803410.1"/>
    </source>
</evidence>
<dbReference type="Proteomes" id="UP001140096">
    <property type="component" value="Unassembled WGS sequence"/>
</dbReference>
<protein>
    <submittedName>
        <fullName evidence="1">Uncharacterized protein</fullName>
    </submittedName>
</protein>
<proteinExistence type="predicted"/>
<name>A0ACC1L9Z1_9FUNG</name>
<keyword evidence="2" id="KW-1185">Reference proteome</keyword>
<dbReference type="EMBL" id="JANBUP010001814">
    <property type="protein sequence ID" value="KAJ2803410.1"/>
    <property type="molecule type" value="Genomic_DNA"/>
</dbReference>
<comment type="caution">
    <text evidence="1">The sequence shown here is derived from an EMBL/GenBank/DDBJ whole genome shotgun (WGS) entry which is preliminary data.</text>
</comment>
<evidence type="ECO:0000313" key="2">
    <source>
        <dbReference type="Proteomes" id="UP001140096"/>
    </source>
</evidence>
<gene>
    <name evidence="1" type="ORF">H4S07_004464</name>
</gene>
<reference evidence="1" key="1">
    <citation type="submission" date="2022-07" db="EMBL/GenBank/DDBJ databases">
        <title>Phylogenomic reconstructions and comparative analyses of Kickxellomycotina fungi.</title>
        <authorList>
            <person name="Reynolds N.K."/>
            <person name="Stajich J.E."/>
            <person name="Barry K."/>
            <person name="Grigoriev I.V."/>
            <person name="Crous P."/>
            <person name="Smith M.E."/>
        </authorList>
    </citation>
    <scope>NUCLEOTIDE SEQUENCE</scope>
    <source>
        <strain evidence="1">CBS 102833</strain>
    </source>
</reference>
<feature type="non-terminal residue" evidence="1">
    <location>
        <position position="310"/>
    </location>
</feature>
<sequence length="310" mass="34242">MQQHLPKTTTIAAVVILQPQSPVPESPESPHLQLQALDDPGSNNSIKSVACPPAHVAAAADDLLLSSTSAMPSQPRLSCSISSSSSASTCPLPWDHRPGKRAIVRPNSVFYRPRRRSITPPLVADDNDSLTSLNDADMDSACEPEPTTIGATDKECDNEVLELLRQWESENRAAELCRHDVAASNLACSLPFGCCIIIPDSEEFMYSHALPHALRPTTTPEQRTAYADTKKDFHWPTNEIIATTIEYLELIRTGTVPIVNIPIDRRLSCERDFIWNLIDSTRSDMWVAIACVILLQRYCTPKNTIQNAPY</sequence>
<accession>A0ACC1L9Z1</accession>
<organism evidence="1 2">
    <name type="scientific">Coemansia furcata</name>
    <dbReference type="NCBI Taxonomy" id="417177"/>
    <lineage>
        <taxon>Eukaryota</taxon>
        <taxon>Fungi</taxon>
        <taxon>Fungi incertae sedis</taxon>
        <taxon>Zoopagomycota</taxon>
        <taxon>Kickxellomycotina</taxon>
        <taxon>Kickxellomycetes</taxon>
        <taxon>Kickxellales</taxon>
        <taxon>Kickxellaceae</taxon>
        <taxon>Coemansia</taxon>
    </lineage>
</organism>